<dbReference type="RefSeq" id="WP_235810117.1">
    <property type="nucleotide sequence ID" value="NZ_LJQH01000397.1"/>
</dbReference>
<dbReference type="EMBL" id="RBRA01000194">
    <property type="protein sequence ID" value="RMQ22405.1"/>
    <property type="molecule type" value="Genomic_DNA"/>
</dbReference>
<proteinExistence type="predicted"/>
<comment type="caution">
    <text evidence="1">The sequence shown here is derived from an EMBL/GenBank/DDBJ whole genome shotgun (WGS) entry which is preliminary data.</text>
</comment>
<organism evidence="1 2">
    <name type="scientific">Pseudomonas syringae pv. delphinii</name>
    <dbReference type="NCBI Taxonomy" id="192088"/>
    <lineage>
        <taxon>Bacteria</taxon>
        <taxon>Pseudomonadati</taxon>
        <taxon>Pseudomonadota</taxon>
        <taxon>Gammaproteobacteria</taxon>
        <taxon>Pseudomonadales</taxon>
        <taxon>Pseudomonadaceae</taxon>
        <taxon>Pseudomonas</taxon>
    </lineage>
</organism>
<accession>A0A0P9P870</accession>
<name>A0A0P9P870_9PSED</name>
<gene>
    <name evidence="1" type="ORF">ALQ08_01372</name>
</gene>
<dbReference type="AlphaFoldDB" id="A0A0P9P870"/>
<evidence type="ECO:0000313" key="1">
    <source>
        <dbReference type="EMBL" id="RMQ22405.1"/>
    </source>
</evidence>
<sequence>MFCAAVIKAIVWLILLQRWRLFEIKVDGVFDVRRVTPNSCGGIQWSSASNLEVSPVD</sequence>
<reference evidence="1 2" key="1">
    <citation type="submission" date="2018-08" db="EMBL/GenBank/DDBJ databases">
        <title>Recombination of ecologically and evolutionarily significant loci maintains genetic cohesion in the Pseudomonas syringae species complex.</title>
        <authorList>
            <person name="Dillon M."/>
            <person name="Thakur S."/>
            <person name="Almeida R.N.D."/>
            <person name="Weir B.S."/>
            <person name="Guttman D.S."/>
        </authorList>
    </citation>
    <scope>NUCLEOTIDE SEQUENCE [LARGE SCALE GENOMIC DNA]</scope>
    <source>
        <strain evidence="1 2">ICMP 13052</strain>
    </source>
</reference>
<protein>
    <submittedName>
        <fullName evidence="1">Uncharacterized protein</fullName>
    </submittedName>
</protein>
<evidence type="ECO:0000313" key="2">
    <source>
        <dbReference type="Proteomes" id="UP000269044"/>
    </source>
</evidence>
<dbReference type="Proteomes" id="UP000269044">
    <property type="component" value="Unassembled WGS sequence"/>
</dbReference>